<dbReference type="GO" id="GO:0120159">
    <property type="term" value="F:rRNA pseudouridine synthase activity"/>
    <property type="evidence" value="ECO:0007669"/>
    <property type="project" value="UniProtKB-ARBA"/>
</dbReference>
<keyword evidence="2 4" id="KW-0413">Isomerase</keyword>
<reference evidence="6 7" key="1">
    <citation type="journal article" date="2017" name="ISME J.">
        <title>Energy and carbon metabolisms in a deep terrestrial subsurface fluid microbial community.</title>
        <authorList>
            <person name="Momper L."/>
            <person name="Jungbluth S.P."/>
            <person name="Lee M.D."/>
            <person name="Amend J.P."/>
        </authorList>
    </citation>
    <scope>NUCLEOTIDE SEQUENCE [LARGE SCALE GENOMIC DNA]</scope>
    <source>
        <strain evidence="6">SURF_26</strain>
    </source>
</reference>
<dbReference type="Pfam" id="PF00849">
    <property type="entry name" value="PseudoU_synth_2"/>
    <property type="match status" value="1"/>
</dbReference>
<keyword evidence="3" id="KW-0694">RNA-binding</keyword>
<evidence type="ECO:0000259" key="5">
    <source>
        <dbReference type="SMART" id="SM00363"/>
    </source>
</evidence>
<dbReference type="InterPro" id="IPR002942">
    <property type="entry name" value="S4_RNA-bd"/>
</dbReference>
<proteinExistence type="inferred from homology"/>
<dbReference type="InterPro" id="IPR020103">
    <property type="entry name" value="PsdUridine_synth_cat_dom_sf"/>
</dbReference>
<dbReference type="InterPro" id="IPR000748">
    <property type="entry name" value="PsdUridine_synth_RsuA/RluB/E/F"/>
</dbReference>
<evidence type="ECO:0000313" key="6">
    <source>
        <dbReference type="EMBL" id="RJP61648.1"/>
    </source>
</evidence>
<dbReference type="InterPro" id="IPR042092">
    <property type="entry name" value="PsdUridine_s_RsuA/RluB/E/F_cat"/>
</dbReference>
<dbReference type="Pfam" id="PF01479">
    <property type="entry name" value="S4"/>
    <property type="match status" value="1"/>
</dbReference>
<dbReference type="SUPFAM" id="SSF55120">
    <property type="entry name" value="Pseudouridine synthase"/>
    <property type="match status" value="1"/>
</dbReference>
<dbReference type="InterPro" id="IPR020094">
    <property type="entry name" value="TruA/RsuA/RluB/E/F_N"/>
</dbReference>
<dbReference type="GO" id="GO:0003723">
    <property type="term" value="F:RNA binding"/>
    <property type="evidence" value="ECO:0007669"/>
    <property type="project" value="UniProtKB-KW"/>
</dbReference>
<dbReference type="PROSITE" id="PS50889">
    <property type="entry name" value="S4"/>
    <property type="match status" value="1"/>
</dbReference>
<comment type="similarity">
    <text evidence="1 4">Belongs to the pseudouridine synthase RsuA family.</text>
</comment>
<accession>A0A3A4R937</accession>
<sequence length="239" mass="27326">MGVRLHKFLSECGVGARRWCEALIERGEISVNGCVVTKLGTIVEPECDSVIFRGKRVVPQENEYLALYKPIGVVCSCKKDSKYQRVIDLIPENKKRLFHVGRLDVDSEGLILLTNDGEFSHIITHPSFEIVKEYQVWLNTRLTKEEVDCIASGVPISDEHIAHAIVKKTEPLKKGCVVYLELVEGKNREIRKLFGRLHKKVLRLRRLRIGPVQLGSLSQGQYRPLTEEEVSFFKKMKKE</sequence>
<dbReference type="SUPFAM" id="SSF55174">
    <property type="entry name" value="Alpha-L RNA-binding motif"/>
    <property type="match status" value="1"/>
</dbReference>
<dbReference type="GO" id="GO:0000455">
    <property type="term" value="P:enzyme-directed rRNA pseudouridine synthesis"/>
    <property type="evidence" value="ECO:0007669"/>
    <property type="project" value="UniProtKB-ARBA"/>
</dbReference>
<feature type="domain" description="RNA-binding S4" evidence="5">
    <location>
        <begin position="3"/>
        <end position="63"/>
    </location>
</feature>
<comment type="caution">
    <text evidence="6">The sequence shown here is derived from an EMBL/GenBank/DDBJ whole genome shotgun (WGS) entry which is preliminary data.</text>
</comment>
<dbReference type="Gene3D" id="3.30.70.580">
    <property type="entry name" value="Pseudouridine synthase I, catalytic domain, N-terminal subdomain"/>
    <property type="match status" value="1"/>
</dbReference>
<dbReference type="InterPro" id="IPR050343">
    <property type="entry name" value="RsuA_PseudoU_synthase"/>
</dbReference>
<organism evidence="6 7">
    <name type="scientific">Candidatus Auribacter fodinae</name>
    <dbReference type="NCBI Taxonomy" id="2093366"/>
    <lineage>
        <taxon>Bacteria</taxon>
        <taxon>Pseudomonadati</taxon>
        <taxon>Candidatus Auribacterota</taxon>
        <taxon>Candidatus Auribacteria</taxon>
        <taxon>Candidatus Auribacterales</taxon>
        <taxon>Candidatus Auribacteraceae</taxon>
        <taxon>Candidatus Auribacter</taxon>
    </lineage>
</organism>
<evidence type="ECO:0000256" key="2">
    <source>
        <dbReference type="ARBA" id="ARBA00023235"/>
    </source>
</evidence>
<protein>
    <recommendedName>
        <fullName evidence="4">Pseudouridine synthase</fullName>
        <ecNumber evidence="4">5.4.99.-</ecNumber>
    </recommendedName>
</protein>
<evidence type="ECO:0000256" key="4">
    <source>
        <dbReference type="RuleBase" id="RU003887"/>
    </source>
</evidence>
<dbReference type="InterPro" id="IPR018496">
    <property type="entry name" value="PsdUridine_synth_RsuA/RluB_CS"/>
</dbReference>
<dbReference type="CDD" id="cd00165">
    <property type="entry name" value="S4"/>
    <property type="match status" value="1"/>
</dbReference>
<dbReference type="InterPro" id="IPR036986">
    <property type="entry name" value="S4_RNA-bd_sf"/>
</dbReference>
<dbReference type="NCBIfam" id="TIGR00093">
    <property type="entry name" value="pseudouridine synthase"/>
    <property type="match status" value="1"/>
</dbReference>
<dbReference type="EMBL" id="QZJZ01000010">
    <property type="protein sequence ID" value="RJP61648.1"/>
    <property type="molecule type" value="Genomic_DNA"/>
</dbReference>
<dbReference type="CDD" id="cd02870">
    <property type="entry name" value="PseudoU_synth_RsuA_like"/>
    <property type="match status" value="1"/>
</dbReference>
<evidence type="ECO:0000256" key="3">
    <source>
        <dbReference type="PROSITE-ProRule" id="PRU00182"/>
    </source>
</evidence>
<dbReference type="PROSITE" id="PS01149">
    <property type="entry name" value="PSI_RSU"/>
    <property type="match status" value="1"/>
</dbReference>
<dbReference type="PANTHER" id="PTHR47683">
    <property type="entry name" value="PSEUDOURIDINE SYNTHASE FAMILY PROTEIN-RELATED"/>
    <property type="match status" value="1"/>
</dbReference>
<evidence type="ECO:0000256" key="1">
    <source>
        <dbReference type="ARBA" id="ARBA00008348"/>
    </source>
</evidence>
<dbReference type="InterPro" id="IPR006145">
    <property type="entry name" value="PsdUridine_synth_RsuA/RluA"/>
</dbReference>
<dbReference type="Proteomes" id="UP000266426">
    <property type="component" value="Unassembled WGS sequence"/>
</dbReference>
<name>A0A3A4R937_9BACT</name>
<dbReference type="SMART" id="SM00363">
    <property type="entry name" value="S4"/>
    <property type="match status" value="1"/>
</dbReference>
<gene>
    <name evidence="6" type="ORF">C4541_01220</name>
</gene>
<dbReference type="AlphaFoldDB" id="A0A3A4R937"/>
<evidence type="ECO:0000313" key="7">
    <source>
        <dbReference type="Proteomes" id="UP000266426"/>
    </source>
</evidence>
<dbReference type="Gene3D" id="3.30.70.1560">
    <property type="entry name" value="Alpha-L RNA-binding motif"/>
    <property type="match status" value="1"/>
</dbReference>
<dbReference type="EC" id="5.4.99.-" evidence="4"/>
<dbReference type="Gene3D" id="3.10.290.10">
    <property type="entry name" value="RNA-binding S4 domain"/>
    <property type="match status" value="1"/>
</dbReference>
<dbReference type="PANTHER" id="PTHR47683:SF2">
    <property type="entry name" value="RNA-BINDING S4 DOMAIN-CONTAINING PROTEIN"/>
    <property type="match status" value="1"/>
</dbReference>
<dbReference type="FunFam" id="3.10.290.10:FF:000003">
    <property type="entry name" value="Pseudouridine synthase"/>
    <property type="match status" value="1"/>
</dbReference>